<evidence type="ECO:0000256" key="1">
    <source>
        <dbReference type="SAM" id="Phobius"/>
    </source>
</evidence>
<protein>
    <submittedName>
        <fullName evidence="2">Uncharacterized protein</fullName>
    </submittedName>
</protein>
<name>A0A1I2TEN0_9EURY</name>
<feature type="transmembrane region" description="Helical" evidence="1">
    <location>
        <begin position="7"/>
        <end position="27"/>
    </location>
</feature>
<reference evidence="3" key="1">
    <citation type="submission" date="2016-10" db="EMBL/GenBank/DDBJ databases">
        <authorList>
            <person name="Varghese N."/>
            <person name="Submissions S."/>
        </authorList>
    </citation>
    <scope>NUCLEOTIDE SEQUENCE [LARGE SCALE GENOMIC DNA]</scope>
    <source>
        <strain evidence="3">CGMCC 1.7739</strain>
    </source>
</reference>
<dbReference type="InterPro" id="IPR058337">
    <property type="entry name" value="DUF8024"/>
</dbReference>
<dbReference type="AlphaFoldDB" id="A0A1I2TEN0"/>
<organism evidence="2 3">
    <name type="scientific">Halopelagius inordinatus</name>
    <dbReference type="NCBI Taxonomy" id="553467"/>
    <lineage>
        <taxon>Archaea</taxon>
        <taxon>Methanobacteriati</taxon>
        <taxon>Methanobacteriota</taxon>
        <taxon>Stenosarchaea group</taxon>
        <taxon>Halobacteria</taxon>
        <taxon>Halobacteriales</taxon>
        <taxon>Haloferacaceae</taxon>
    </lineage>
</organism>
<keyword evidence="1" id="KW-0812">Transmembrane</keyword>
<evidence type="ECO:0000313" key="3">
    <source>
        <dbReference type="Proteomes" id="UP000198876"/>
    </source>
</evidence>
<keyword evidence="1" id="KW-0472">Membrane</keyword>
<dbReference type="Pfam" id="PF26067">
    <property type="entry name" value="DUF8024"/>
    <property type="match status" value="1"/>
</dbReference>
<dbReference type="EMBL" id="FOOQ01000002">
    <property type="protein sequence ID" value="SFG60771.1"/>
    <property type="molecule type" value="Genomic_DNA"/>
</dbReference>
<evidence type="ECO:0000313" key="2">
    <source>
        <dbReference type="EMBL" id="SFG60771.1"/>
    </source>
</evidence>
<dbReference type="RefSeq" id="WP_092892748.1">
    <property type="nucleotide sequence ID" value="NZ_FOOQ01000002.1"/>
</dbReference>
<gene>
    <name evidence="2" type="ORF">SAMN04488063_2564</name>
</gene>
<dbReference type="OrthoDB" id="301397at2157"/>
<keyword evidence="1" id="KW-1133">Transmembrane helix</keyword>
<accession>A0A1I2TEN0</accession>
<sequence length="80" mass="8214">MVTVLDFVVMLLESAVELLVTGGLRILGTGDPLTILSFLVGGALIAFSAVVFGFLALGGIVNWATGLGASAPSRTPRPRE</sequence>
<feature type="transmembrane region" description="Helical" evidence="1">
    <location>
        <begin position="33"/>
        <end position="57"/>
    </location>
</feature>
<keyword evidence="3" id="KW-1185">Reference proteome</keyword>
<proteinExistence type="predicted"/>
<dbReference type="Proteomes" id="UP000198876">
    <property type="component" value="Unassembled WGS sequence"/>
</dbReference>